<evidence type="ECO:0000313" key="1">
    <source>
        <dbReference type="EMBL" id="MEY8001555.1"/>
    </source>
</evidence>
<protein>
    <submittedName>
        <fullName evidence="1">Uncharacterized protein</fullName>
    </submittedName>
</protein>
<sequence length="86" mass="10151">MKLEYSNNGCLIRKAYGLDIKKVGQKDYERLGEFLQKRMPEMKEFEDYPAKITISIEILDKEKVETEGYILEKSKPEENIKSEDDE</sequence>
<reference evidence="1 2" key="1">
    <citation type="submission" date="2024-08" db="EMBL/GenBank/DDBJ databases">
        <title>Clostridium lapicellarii sp. nov., and Clostridium renhuaiense sp. nov., two species isolated from the mud in a fermentation cellar used for producing sauce-flavour Chinese liquors.</title>
        <authorList>
            <person name="Yang F."/>
            <person name="Wang H."/>
            <person name="Chen L.Q."/>
            <person name="Zhou N."/>
            <person name="Lu J.J."/>
            <person name="Pu X.X."/>
            <person name="Wan B."/>
            <person name="Wang L."/>
            <person name="Liu S.J."/>
        </authorList>
    </citation>
    <scope>NUCLEOTIDE SEQUENCE [LARGE SCALE GENOMIC DNA]</scope>
    <source>
        <strain evidence="1 2">MT-5</strain>
    </source>
</reference>
<dbReference type="RefSeq" id="WP_369705448.1">
    <property type="nucleotide sequence ID" value="NZ_JBGEWD010000021.1"/>
</dbReference>
<comment type="caution">
    <text evidence="1">The sequence shown here is derived from an EMBL/GenBank/DDBJ whole genome shotgun (WGS) entry which is preliminary data.</text>
</comment>
<proteinExistence type="predicted"/>
<organism evidence="1 2">
    <name type="scientific">Clostridium moutaii</name>
    <dbReference type="NCBI Taxonomy" id="3240932"/>
    <lineage>
        <taxon>Bacteria</taxon>
        <taxon>Bacillati</taxon>
        <taxon>Bacillota</taxon>
        <taxon>Clostridia</taxon>
        <taxon>Eubacteriales</taxon>
        <taxon>Clostridiaceae</taxon>
        <taxon>Clostridium</taxon>
    </lineage>
</organism>
<gene>
    <name evidence="1" type="ORF">AB8U03_15405</name>
</gene>
<evidence type="ECO:0000313" key="2">
    <source>
        <dbReference type="Proteomes" id="UP001564657"/>
    </source>
</evidence>
<dbReference type="EMBL" id="JBGEWD010000021">
    <property type="protein sequence ID" value="MEY8001555.1"/>
    <property type="molecule type" value="Genomic_DNA"/>
</dbReference>
<keyword evidence="2" id="KW-1185">Reference proteome</keyword>
<accession>A0ABV4BST3</accession>
<dbReference type="Proteomes" id="UP001564657">
    <property type="component" value="Unassembled WGS sequence"/>
</dbReference>
<name>A0ABV4BST3_9CLOT</name>